<evidence type="ECO:0000256" key="3">
    <source>
        <dbReference type="ARBA" id="ARBA00012239"/>
    </source>
</evidence>
<evidence type="ECO:0000256" key="1">
    <source>
        <dbReference type="ARBA" id="ARBA00001933"/>
    </source>
</evidence>
<dbReference type="Pfam" id="PF00266">
    <property type="entry name" value="Aminotran_5"/>
    <property type="match status" value="1"/>
</dbReference>
<evidence type="ECO:0000256" key="2">
    <source>
        <dbReference type="ARBA" id="ARBA00006490"/>
    </source>
</evidence>
<evidence type="ECO:0000313" key="13">
    <source>
        <dbReference type="Proteomes" id="UP000622405"/>
    </source>
</evidence>
<dbReference type="PANTHER" id="PTHR11601">
    <property type="entry name" value="CYSTEINE DESULFURYLASE FAMILY MEMBER"/>
    <property type="match status" value="1"/>
</dbReference>
<dbReference type="InterPro" id="IPR015421">
    <property type="entry name" value="PyrdxlP-dep_Trfase_major"/>
</dbReference>
<dbReference type="Gene3D" id="3.90.1150.10">
    <property type="entry name" value="Aspartate Aminotransferase, domain 1"/>
    <property type="match status" value="1"/>
</dbReference>
<keyword evidence="8" id="KW-0411">Iron-sulfur</keyword>
<keyword evidence="7" id="KW-0408">Iron</keyword>
<evidence type="ECO:0000259" key="11">
    <source>
        <dbReference type="Pfam" id="PF00266"/>
    </source>
</evidence>
<dbReference type="InterPro" id="IPR016454">
    <property type="entry name" value="Cysteine_dSase"/>
</dbReference>
<evidence type="ECO:0000256" key="5">
    <source>
        <dbReference type="ARBA" id="ARBA00022723"/>
    </source>
</evidence>
<dbReference type="InterPro" id="IPR015424">
    <property type="entry name" value="PyrdxlP-dep_Trfase"/>
</dbReference>
<dbReference type="RefSeq" id="WP_186894631.1">
    <property type="nucleotide sequence ID" value="NZ_WJBE01000011.1"/>
</dbReference>
<comment type="cofactor">
    <cofactor evidence="1 10">
        <name>pyridoxal 5'-phosphate</name>
        <dbReference type="ChEBI" id="CHEBI:597326"/>
    </cofactor>
</comment>
<comment type="similarity">
    <text evidence="2">Belongs to the class-V pyridoxal-phosphate-dependent aminotransferase family. NifS/IscS subfamily.</text>
</comment>
<keyword evidence="12" id="KW-0032">Aminotransferase</keyword>
<dbReference type="SUPFAM" id="SSF53383">
    <property type="entry name" value="PLP-dependent transferases"/>
    <property type="match status" value="1"/>
</dbReference>
<evidence type="ECO:0000256" key="7">
    <source>
        <dbReference type="ARBA" id="ARBA00023004"/>
    </source>
</evidence>
<evidence type="ECO:0000256" key="6">
    <source>
        <dbReference type="ARBA" id="ARBA00022898"/>
    </source>
</evidence>
<dbReference type="Gene3D" id="3.40.640.10">
    <property type="entry name" value="Type I PLP-dependent aspartate aminotransferase-like (Major domain)"/>
    <property type="match status" value="1"/>
</dbReference>
<evidence type="ECO:0000256" key="4">
    <source>
        <dbReference type="ARBA" id="ARBA00022679"/>
    </source>
</evidence>
<evidence type="ECO:0000256" key="9">
    <source>
        <dbReference type="ARBA" id="ARBA00050776"/>
    </source>
</evidence>
<dbReference type="EC" id="2.8.1.7" evidence="3"/>
<keyword evidence="4" id="KW-0808">Transferase</keyword>
<name>A0ABR6YYT9_9FIRM</name>
<proteinExistence type="inferred from homology"/>
<dbReference type="GO" id="GO:0008483">
    <property type="term" value="F:transaminase activity"/>
    <property type="evidence" value="ECO:0007669"/>
    <property type="project" value="UniProtKB-KW"/>
</dbReference>
<dbReference type="PROSITE" id="PS00595">
    <property type="entry name" value="AA_TRANSFER_CLASS_5"/>
    <property type="match status" value="1"/>
</dbReference>
<feature type="domain" description="Aminotransferase class V" evidence="11">
    <location>
        <begin position="6"/>
        <end position="375"/>
    </location>
</feature>
<keyword evidence="5" id="KW-0479">Metal-binding</keyword>
<dbReference type="Proteomes" id="UP000622405">
    <property type="component" value="Unassembled WGS sequence"/>
</dbReference>
<evidence type="ECO:0000313" key="12">
    <source>
        <dbReference type="EMBL" id="MBC3900393.1"/>
    </source>
</evidence>
<reference evidence="12 13" key="1">
    <citation type="journal article" date="2020" name="mSystems">
        <title>Defining Genomic and Predicted Metabolic Features of the Acetobacterium Genus.</title>
        <authorList>
            <person name="Ross D.E."/>
            <person name="Marshall C.W."/>
            <person name="Gulliver D."/>
            <person name="May H.D."/>
            <person name="Norman R.S."/>
        </authorList>
    </citation>
    <scope>NUCLEOTIDE SEQUENCE [LARGE SCALE GENOMIC DNA]</scope>
    <source>
        <strain evidence="12 13">DSM 4132</strain>
    </source>
</reference>
<accession>A0ABR6YYT9</accession>
<gene>
    <name evidence="12" type="ORF">GH811_12265</name>
</gene>
<comment type="caution">
    <text evidence="12">The sequence shown here is derived from an EMBL/GenBank/DDBJ whole genome shotgun (WGS) entry which is preliminary data.</text>
</comment>
<organism evidence="12 13">
    <name type="scientific">Acetobacterium malicum</name>
    <dbReference type="NCBI Taxonomy" id="52692"/>
    <lineage>
        <taxon>Bacteria</taxon>
        <taxon>Bacillati</taxon>
        <taxon>Bacillota</taxon>
        <taxon>Clostridia</taxon>
        <taxon>Eubacteriales</taxon>
        <taxon>Eubacteriaceae</taxon>
        <taxon>Acetobacterium</taxon>
    </lineage>
</organism>
<dbReference type="PIRSF" id="PIRSF005572">
    <property type="entry name" value="NifS"/>
    <property type="match status" value="1"/>
</dbReference>
<protein>
    <recommendedName>
        <fullName evidence="3">cysteine desulfurase</fullName>
        <ecNumber evidence="3">2.8.1.7</ecNumber>
    </recommendedName>
</protein>
<sequence length="396" mass="42681">MDKKFVYADNAATTALSDTALEAMLPYFKNSYGNASSIHSLGYESKKALEQARKKIALAINARINEIFITSGGSESDNWAIRSSLLMSNAKGKHIIISSIEHSAVFRTAENLEQQGYEVTYLPVDESGKVSPEQLKNVIRDDTALISIMMANNEIGTIQPIKELCKIAREMRVPFHTDAVQAVGHIPVDVRDLNVDMLSLSAHKFGGPKGVGALYIKTGLALPPLIIGGGQEKNKRSGTENVPGIVGMAVALEEAVGKMTDNIKKVTTMRDKIVASVLQIDGATLTGDPVDRLPGIASFLFSGLESKVIVAELSKVRICASSGSACSSGSTELTRALSGTSMIIAETENDNAESTKYGALRLSLNEHNTDEDVDYIIQELPIVIRTLRSRKPSPLF</sequence>
<dbReference type="InterPro" id="IPR015422">
    <property type="entry name" value="PyrdxlP-dep_Trfase_small"/>
</dbReference>
<keyword evidence="13" id="KW-1185">Reference proteome</keyword>
<evidence type="ECO:0000256" key="8">
    <source>
        <dbReference type="ARBA" id="ARBA00023014"/>
    </source>
</evidence>
<dbReference type="InterPro" id="IPR000192">
    <property type="entry name" value="Aminotrans_V_dom"/>
</dbReference>
<comment type="catalytic activity">
    <reaction evidence="9">
        <text>(sulfur carrier)-H + L-cysteine = (sulfur carrier)-SH + L-alanine</text>
        <dbReference type="Rhea" id="RHEA:43892"/>
        <dbReference type="Rhea" id="RHEA-COMP:14737"/>
        <dbReference type="Rhea" id="RHEA-COMP:14739"/>
        <dbReference type="ChEBI" id="CHEBI:29917"/>
        <dbReference type="ChEBI" id="CHEBI:35235"/>
        <dbReference type="ChEBI" id="CHEBI:57972"/>
        <dbReference type="ChEBI" id="CHEBI:64428"/>
        <dbReference type="EC" id="2.8.1.7"/>
    </reaction>
</comment>
<keyword evidence="6" id="KW-0663">Pyridoxal phosphate</keyword>
<dbReference type="InterPro" id="IPR020578">
    <property type="entry name" value="Aminotrans_V_PyrdxlP_BS"/>
</dbReference>
<dbReference type="EMBL" id="WJBE01000011">
    <property type="protein sequence ID" value="MBC3900393.1"/>
    <property type="molecule type" value="Genomic_DNA"/>
</dbReference>
<evidence type="ECO:0000256" key="10">
    <source>
        <dbReference type="RuleBase" id="RU004504"/>
    </source>
</evidence>
<dbReference type="PANTHER" id="PTHR11601:SF34">
    <property type="entry name" value="CYSTEINE DESULFURASE"/>
    <property type="match status" value="1"/>
</dbReference>